<dbReference type="GO" id="GO:0005737">
    <property type="term" value="C:cytoplasm"/>
    <property type="evidence" value="ECO:0007669"/>
    <property type="project" value="TreeGrafter"/>
</dbReference>
<dbReference type="Pfam" id="PF10250">
    <property type="entry name" value="O-FucT"/>
    <property type="match status" value="1"/>
</dbReference>
<dbReference type="PANTHER" id="PTHR31741:SF71">
    <property type="entry name" value="O-FUCOSYLTRANSFERASE FAMILY PROTEIN"/>
    <property type="match status" value="1"/>
</dbReference>
<evidence type="ECO:0000256" key="7">
    <source>
        <dbReference type="ARBA" id="ARBA00022968"/>
    </source>
</evidence>
<keyword evidence="6 14" id="KW-0812">Transmembrane</keyword>
<keyword evidence="8 14" id="KW-1133">Transmembrane helix</keyword>
<evidence type="ECO:0000313" key="15">
    <source>
        <dbReference type="EMBL" id="MQM08387.1"/>
    </source>
</evidence>
<evidence type="ECO:0000313" key="16">
    <source>
        <dbReference type="Proteomes" id="UP000652761"/>
    </source>
</evidence>
<evidence type="ECO:0000256" key="9">
    <source>
        <dbReference type="ARBA" id="ARBA00023136"/>
    </source>
</evidence>
<evidence type="ECO:0000256" key="14">
    <source>
        <dbReference type="SAM" id="Phobius"/>
    </source>
</evidence>
<evidence type="ECO:0000256" key="13">
    <source>
        <dbReference type="ARBA" id="ARBA00030350"/>
    </source>
</evidence>
<evidence type="ECO:0000256" key="11">
    <source>
        <dbReference type="ARBA" id="ARBA00023253"/>
    </source>
</evidence>
<feature type="transmembrane region" description="Helical" evidence="14">
    <location>
        <begin position="27"/>
        <end position="49"/>
    </location>
</feature>
<comment type="similarity">
    <text evidence="3">Belongs to the glycosyltransferase GT106 family.</text>
</comment>
<name>A0A843WKZ6_COLES</name>
<dbReference type="EMBL" id="NMUH01004109">
    <property type="protein sequence ID" value="MQM08387.1"/>
    <property type="molecule type" value="Genomic_DNA"/>
</dbReference>
<keyword evidence="5" id="KW-0808">Transferase</keyword>
<proteinExistence type="inferred from homology"/>
<evidence type="ECO:0000256" key="5">
    <source>
        <dbReference type="ARBA" id="ARBA00022679"/>
    </source>
</evidence>
<organism evidence="15 16">
    <name type="scientific">Colocasia esculenta</name>
    <name type="common">Wild taro</name>
    <name type="synonym">Arum esculentum</name>
    <dbReference type="NCBI Taxonomy" id="4460"/>
    <lineage>
        <taxon>Eukaryota</taxon>
        <taxon>Viridiplantae</taxon>
        <taxon>Streptophyta</taxon>
        <taxon>Embryophyta</taxon>
        <taxon>Tracheophyta</taxon>
        <taxon>Spermatophyta</taxon>
        <taxon>Magnoliopsida</taxon>
        <taxon>Liliopsida</taxon>
        <taxon>Araceae</taxon>
        <taxon>Aroideae</taxon>
        <taxon>Colocasieae</taxon>
        <taxon>Colocasia</taxon>
    </lineage>
</organism>
<evidence type="ECO:0000256" key="4">
    <source>
        <dbReference type="ARBA" id="ARBA00022676"/>
    </source>
</evidence>
<evidence type="ECO:0000256" key="10">
    <source>
        <dbReference type="ARBA" id="ARBA00023180"/>
    </source>
</evidence>
<dbReference type="GO" id="GO:0016020">
    <property type="term" value="C:membrane"/>
    <property type="evidence" value="ECO:0007669"/>
    <property type="project" value="UniProtKB-SubCell"/>
</dbReference>
<dbReference type="InterPro" id="IPR024709">
    <property type="entry name" value="FucosylTrfase_pln"/>
</dbReference>
<comment type="subcellular location">
    <subcellularLocation>
        <location evidence="1">Membrane</location>
        <topology evidence="1">Single-pass type II membrane protein</topology>
    </subcellularLocation>
</comment>
<sequence>MMKPVLPQYRLTAAVGKGARTRPLRSCLCNVGGILLLWLVKLLLTAVVARHLLPTACSTGCDVGAIDDYVREDVVDGAAKSRPALRPQKLDKESYWADPSDFEDIFDLEHFVDSLRDQVQIVRALPTDKRGNLSVLTMTPVHWSNETYYTEEILRLFEKHEMVHFNRTDCRLANNGHSIELQKLRCRVNYEALKFTPKIQALGDKLVSILRETGPFVVLHLRYEMDMLSFSGCARGCTDEETEALTRMRYSRPLWREKEIDSEKRRLEGLCPLTPEEVTLVLQALGFGRETPIYIAAGETYGGERRLAALNAAYPKLVEFLVRVKKEMLLSEEDLRPFQNHLTQMAALDYHVSLESDVFIPTYGGNMAKVVEGHRRYMGFRKTILFDRKQLVQLLDLHQNGTLSWDQFAYAVRDVHKHRIGEPARRKVIEDRPKEEDYFHANPYECLSPVSSQPGYLRRH</sequence>
<reference evidence="15" key="1">
    <citation type="submission" date="2017-07" db="EMBL/GenBank/DDBJ databases">
        <title>Taro Niue Genome Assembly and Annotation.</title>
        <authorList>
            <person name="Atibalentja N."/>
            <person name="Keating K."/>
            <person name="Fields C.J."/>
        </authorList>
    </citation>
    <scope>NUCLEOTIDE SEQUENCE</scope>
    <source>
        <strain evidence="15">Niue_2</strain>
        <tissue evidence="15">Leaf</tissue>
    </source>
</reference>
<comment type="pathway">
    <text evidence="2">Glycan metabolism.</text>
</comment>
<evidence type="ECO:0000256" key="2">
    <source>
        <dbReference type="ARBA" id="ARBA00004881"/>
    </source>
</evidence>
<dbReference type="InterPro" id="IPR019378">
    <property type="entry name" value="GDP-Fuc_O-FucTrfase"/>
</dbReference>
<keyword evidence="12" id="KW-0119">Carbohydrate metabolism</keyword>
<evidence type="ECO:0000256" key="6">
    <source>
        <dbReference type="ARBA" id="ARBA00022692"/>
    </source>
</evidence>
<comment type="caution">
    <text evidence="15">The sequence shown here is derived from an EMBL/GenBank/DDBJ whole genome shotgun (WGS) entry which is preliminary data.</text>
</comment>
<evidence type="ECO:0000256" key="1">
    <source>
        <dbReference type="ARBA" id="ARBA00004606"/>
    </source>
</evidence>
<gene>
    <name evidence="15" type="ORF">Taro_041241</name>
</gene>
<evidence type="ECO:0000256" key="8">
    <source>
        <dbReference type="ARBA" id="ARBA00022989"/>
    </source>
</evidence>
<keyword evidence="9 14" id="KW-0472">Membrane</keyword>
<dbReference type="Proteomes" id="UP000652761">
    <property type="component" value="Unassembled WGS sequence"/>
</dbReference>
<dbReference type="OrthoDB" id="1874781at2759"/>
<accession>A0A843WKZ6</accession>
<keyword evidence="10" id="KW-0325">Glycoprotein</keyword>
<keyword evidence="11" id="KW-0294">Fucose metabolism</keyword>
<dbReference type="PANTHER" id="PTHR31741">
    <property type="entry name" value="OS02G0726500 PROTEIN-RELATED"/>
    <property type="match status" value="1"/>
</dbReference>
<keyword evidence="7" id="KW-0735">Signal-anchor</keyword>
<dbReference type="GO" id="GO:0006004">
    <property type="term" value="P:fucose metabolic process"/>
    <property type="evidence" value="ECO:0007669"/>
    <property type="project" value="UniProtKB-KW"/>
</dbReference>
<protein>
    <recommendedName>
        <fullName evidence="13">O-fucosyltransferase family protein</fullName>
    </recommendedName>
</protein>
<dbReference type="AlphaFoldDB" id="A0A843WKZ6"/>
<evidence type="ECO:0000256" key="12">
    <source>
        <dbReference type="ARBA" id="ARBA00023277"/>
    </source>
</evidence>
<evidence type="ECO:0000256" key="3">
    <source>
        <dbReference type="ARBA" id="ARBA00007737"/>
    </source>
</evidence>
<keyword evidence="4" id="KW-0328">Glycosyltransferase</keyword>
<dbReference type="CDD" id="cd11299">
    <property type="entry name" value="O-FucT_plant"/>
    <property type="match status" value="1"/>
</dbReference>
<keyword evidence="16" id="KW-1185">Reference proteome</keyword>
<dbReference type="GO" id="GO:0016757">
    <property type="term" value="F:glycosyltransferase activity"/>
    <property type="evidence" value="ECO:0007669"/>
    <property type="project" value="UniProtKB-KW"/>
</dbReference>